<dbReference type="CDD" id="cd11073">
    <property type="entry name" value="CYP76-like"/>
    <property type="match status" value="1"/>
</dbReference>
<evidence type="ECO:0000256" key="3">
    <source>
        <dbReference type="ARBA" id="ARBA00023002"/>
    </source>
</evidence>
<dbReference type="Pfam" id="PF00067">
    <property type="entry name" value="p450"/>
    <property type="match status" value="1"/>
</dbReference>
<dbReference type="AlphaFoldDB" id="A0A443NUB6"/>
<evidence type="ECO:0000256" key="6">
    <source>
        <dbReference type="RuleBase" id="RU000461"/>
    </source>
</evidence>
<evidence type="ECO:0000256" key="2">
    <source>
        <dbReference type="ARBA" id="ARBA00022723"/>
    </source>
</evidence>
<keyword evidence="5 6" id="KW-0349">Heme</keyword>
<dbReference type="OrthoDB" id="1055148at2759"/>
<reference evidence="8 9" key="1">
    <citation type="journal article" date="2019" name="Nat. Plants">
        <title>Stout camphor tree genome fills gaps in understanding of flowering plant genome evolution.</title>
        <authorList>
            <person name="Chaw S.M."/>
            <person name="Liu Y.C."/>
            <person name="Wu Y.W."/>
            <person name="Wang H.Y."/>
            <person name="Lin C.I."/>
            <person name="Wu C.S."/>
            <person name="Ke H.M."/>
            <person name="Chang L.Y."/>
            <person name="Hsu C.Y."/>
            <person name="Yang H.T."/>
            <person name="Sudianto E."/>
            <person name="Hsu M.H."/>
            <person name="Wu K.P."/>
            <person name="Wang L.N."/>
            <person name="Leebens-Mack J.H."/>
            <person name="Tsai I.J."/>
        </authorList>
    </citation>
    <scope>NUCLEOTIDE SEQUENCE [LARGE SCALE GENOMIC DNA]</scope>
    <source>
        <strain evidence="9">cv. Chaw 1501</strain>
        <tissue evidence="8">Young leaves</tissue>
    </source>
</reference>
<dbReference type="GO" id="GO:0020037">
    <property type="term" value="F:heme binding"/>
    <property type="evidence" value="ECO:0007669"/>
    <property type="project" value="InterPro"/>
</dbReference>
<comment type="cofactor">
    <cofactor evidence="5">
        <name>heme</name>
        <dbReference type="ChEBI" id="CHEBI:30413"/>
    </cofactor>
</comment>
<dbReference type="EMBL" id="QPKB01000004">
    <property type="protein sequence ID" value="RWR82106.1"/>
    <property type="molecule type" value="Genomic_DNA"/>
</dbReference>
<dbReference type="GO" id="GO:0004497">
    <property type="term" value="F:monooxygenase activity"/>
    <property type="evidence" value="ECO:0007669"/>
    <property type="project" value="UniProtKB-KW"/>
</dbReference>
<evidence type="ECO:0000313" key="8">
    <source>
        <dbReference type="EMBL" id="RWR82106.1"/>
    </source>
</evidence>
<sequence length="508" mass="57493">MEEIPGFLLLSSICFLVVLLLFLARNWHNSRLNNSRRLPPGPHGWPVVGNMFDLGQVPHETLAGLRSKHGPIVSLRLGAVTTVVVLSAEAAEEMFKNHDLSFAGRTITEAMRACSFNQSSMALGQYGPYWRMLRRLCTTELFSNKCLNETLAVRRKSVDNMVGWIKEEAKQTGRVDVAHFVFTTVFNLIGNLMFSRDLLGPQSKEGAEFFRASSKMTEWSGTPNVADFFPFLKWLDPQRIRANMERDLGHALDIASCYIKERTENQKIDKGKNRKDFLDALLELKGETKDGSTNFSDKDVKIMILEIFLAATDTTTSTIEWAMAELLHKPELMNKVRGELDQVVGQNRKVEESDMEGLPYLQAVVKETLRLHPPIPFLIPRRAVKETEFMGYSIPVDTQVLVHAWAIGRDPDVWKDPLSFNPERFLDSNIDFKGHHFQLIPFGAGRRICAGLPLADRMLHLVLGSLLHCFEWNLVGDTRPDTMDMGERMGITLKMAVPLKAMPKPRVL</sequence>
<evidence type="ECO:0000256" key="1">
    <source>
        <dbReference type="ARBA" id="ARBA00010617"/>
    </source>
</evidence>
<feature type="transmembrane region" description="Helical" evidence="7">
    <location>
        <begin position="6"/>
        <end position="27"/>
    </location>
</feature>
<dbReference type="Gene3D" id="1.10.630.10">
    <property type="entry name" value="Cytochrome P450"/>
    <property type="match status" value="1"/>
</dbReference>
<dbReference type="InterPro" id="IPR001128">
    <property type="entry name" value="Cyt_P450"/>
</dbReference>
<dbReference type="STRING" id="337451.A0A443NUB6"/>
<dbReference type="PANTHER" id="PTHR47950">
    <property type="entry name" value="CYTOCHROME P450, FAMILY 76, SUBFAMILY C, POLYPEPTIDE 5-RELATED"/>
    <property type="match status" value="1"/>
</dbReference>
<gene>
    <name evidence="8" type="ORF">CKAN_01081700</name>
</gene>
<dbReference type="PRINTS" id="PR00385">
    <property type="entry name" value="P450"/>
</dbReference>
<dbReference type="Proteomes" id="UP000283530">
    <property type="component" value="Unassembled WGS sequence"/>
</dbReference>
<dbReference type="FunFam" id="1.10.630.10:FF:000007">
    <property type="entry name" value="Cytochrome P450 76C4"/>
    <property type="match status" value="1"/>
</dbReference>
<keyword evidence="2 5" id="KW-0479">Metal-binding</keyword>
<dbReference type="PRINTS" id="PR00463">
    <property type="entry name" value="EP450I"/>
</dbReference>
<keyword evidence="7" id="KW-0472">Membrane</keyword>
<keyword evidence="7" id="KW-1133">Transmembrane helix</keyword>
<keyword evidence="7" id="KW-0812">Transmembrane</keyword>
<comment type="caution">
    <text evidence="8">The sequence shown here is derived from an EMBL/GenBank/DDBJ whole genome shotgun (WGS) entry which is preliminary data.</text>
</comment>
<dbReference type="SUPFAM" id="SSF48264">
    <property type="entry name" value="Cytochrome P450"/>
    <property type="match status" value="1"/>
</dbReference>
<evidence type="ECO:0000256" key="7">
    <source>
        <dbReference type="SAM" id="Phobius"/>
    </source>
</evidence>
<proteinExistence type="inferred from homology"/>
<keyword evidence="4 5" id="KW-0408">Iron</keyword>
<dbReference type="GO" id="GO:0005506">
    <property type="term" value="F:iron ion binding"/>
    <property type="evidence" value="ECO:0007669"/>
    <property type="project" value="InterPro"/>
</dbReference>
<dbReference type="InterPro" id="IPR036396">
    <property type="entry name" value="Cyt_P450_sf"/>
</dbReference>
<evidence type="ECO:0000256" key="5">
    <source>
        <dbReference type="PIRSR" id="PIRSR602401-1"/>
    </source>
</evidence>
<protein>
    <submittedName>
        <fullName evidence="8">Cytochrome P450 76A2-like protein</fullName>
    </submittedName>
</protein>
<comment type="similarity">
    <text evidence="1 6">Belongs to the cytochrome P450 family.</text>
</comment>
<accession>A0A443NUB6</accession>
<keyword evidence="9" id="KW-1185">Reference proteome</keyword>
<dbReference type="InterPro" id="IPR002401">
    <property type="entry name" value="Cyt_P450_E_grp-I"/>
</dbReference>
<dbReference type="GO" id="GO:0016705">
    <property type="term" value="F:oxidoreductase activity, acting on paired donors, with incorporation or reduction of molecular oxygen"/>
    <property type="evidence" value="ECO:0007669"/>
    <property type="project" value="InterPro"/>
</dbReference>
<dbReference type="PROSITE" id="PS00086">
    <property type="entry name" value="CYTOCHROME_P450"/>
    <property type="match status" value="1"/>
</dbReference>
<keyword evidence="6" id="KW-0503">Monooxygenase</keyword>
<dbReference type="InterPro" id="IPR017972">
    <property type="entry name" value="Cyt_P450_CS"/>
</dbReference>
<keyword evidence="3 6" id="KW-0560">Oxidoreductase</keyword>
<evidence type="ECO:0000256" key="4">
    <source>
        <dbReference type="ARBA" id="ARBA00023004"/>
    </source>
</evidence>
<organism evidence="8 9">
    <name type="scientific">Cinnamomum micranthum f. kanehirae</name>
    <dbReference type="NCBI Taxonomy" id="337451"/>
    <lineage>
        <taxon>Eukaryota</taxon>
        <taxon>Viridiplantae</taxon>
        <taxon>Streptophyta</taxon>
        <taxon>Embryophyta</taxon>
        <taxon>Tracheophyta</taxon>
        <taxon>Spermatophyta</taxon>
        <taxon>Magnoliopsida</taxon>
        <taxon>Magnoliidae</taxon>
        <taxon>Laurales</taxon>
        <taxon>Lauraceae</taxon>
        <taxon>Cinnamomum</taxon>
    </lineage>
</organism>
<evidence type="ECO:0000313" key="9">
    <source>
        <dbReference type="Proteomes" id="UP000283530"/>
    </source>
</evidence>
<feature type="binding site" description="axial binding residue" evidence="5">
    <location>
        <position position="449"/>
    </location>
    <ligand>
        <name>heme</name>
        <dbReference type="ChEBI" id="CHEBI:30413"/>
    </ligand>
    <ligandPart>
        <name>Fe</name>
        <dbReference type="ChEBI" id="CHEBI:18248"/>
    </ligandPart>
</feature>
<name>A0A443NUB6_9MAGN</name>
<dbReference type="PANTHER" id="PTHR47950:SF14">
    <property type="entry name" value="CYTOCHROME P450 76A2-LIKE ISOFORM X1"/>
    <property type="match status" value="1"/>
</dbReference>